<protein>
    <submittedName>
        <fullName evidence="1">Unannotated protein</fullName>
    </submittedName>
</protein>
<evidence type="ECO:0000313" key="1">
    <source>
        <dbReference type="EMBL" id="CAB4923097.1"/>
    </source>
</evidence>
<sequence length="164" mass="16536">MSSARTTAAGGIAVLALLAGCNAGGSSGAESSTDSAPTVRVQSGTQDVAVQPTQYCLDGSGERYAGTPPVVEVSPDSTIALTVSQAVADQGWSVQVYDDQLETPIGEVDVEDGTTVYTGINSSDVVPPSFYLVVVEDSDDSECGGLSGAWPVGFIRAEAAAPTS</sequence>
<reference evidence="1" key="1">
    <citation type="submission" date="2020-05" db="EMBL/GenBank/DDBJ databases">
        <authorList>
            <person name="Chiriac C."/>
            <person name="Salcher M."/>
            <person name="Ghai R."/>
            <person name="Kavagutti S V."/>
        </authorList>
    </citation>
    <scope>NUCLEOTIDE SEQUENCE</scope>
</reference>
<dbReference type="EMBL" id="CAFBMQ010000255">
    <property type="protein sequence ID" value="CAB4923097.1"/>
    <property type="molecule type" value="Genomic_DNA"/>
</dbReference>
<dbReference type="PROSITE" id="PS51257">
    <property type="entry name" value="PROKAR_LIPOPROTEIN"/>
    <property type="match status" value="1"/>
</dbReference>
<dbReference type="InterPro" id="IPR024495">
    <property type="entry name" value="DUF2771"/>
</dbReference>
<dbReference type="AlphaFoldDB" id="A0A6J7HPI3"/>
<name>A0A6J7HPI3_9ZZZZ</name>
<organism evidence="1">
    <name type="scientific">freshwater metagenome</name>
    <dbReference type="NCBI Taxonomy" id="449393"/>
    <lineage>
        <taxon>unclassified sequences</taxon>
        <taxon>metagenomes</taxon>
        <taxon>ecological metagenomes</taxon>
    </lineage>
</organism>
<dbReference type="Pfam" id="PF10969">
    <property type="entry name" value="DUF2771"/>
    <property type="match status" value="1"/>
</dbReference>
<proteinExistence type="predicted"/>
<gene>
    <name evidence="1" type="ORF">UFOPK3609_01506</name>
</gene>
<accession>A0A6J7HPI3</accession>